<dbReference type="OrthoDB" id="296750at2759"/>
<name>W7XAS1_TETTS</name>
<gene>
    <name evidence="3" type="ORF">TTHERM_000077479</name>
</gene>
<feature type="transmembrane region" description="Helical" evidence="2">
    <location>
        <begin position="300"/>
        <end position="318"/>
    </location>
</feature>
<dbReference type="EMBL" id="GG662704">
    <property type="protein sequence ID" value="EWS74442.1"/>
    <property type="molecule type" value="Genomic_DNA"/>
</dbReference>
<accession>W7XAS1</accession>
<protein>
    <submittedName>
        <fullName evidence="3">Cyclic nucleotide-binding domain protein</fullName>
    </submittedName>
</protein>
<dbReference type="InterPro" id="IPR018490">
    <property type="entry name" value="cNMP-bd_dom_sf"/>
</dbReference>
<reference evidence="4" key="1">
    <citation type="journal article" date="2006" name="PLoS Biol.">
        <title>Macronuclear genome sequence of the ciliate Tetrahymena thermophila, a model eukaryote.</title>
        <authorList>
            <person name="Eisen J.A."/>
            <person name="Coyne R.S."/>
            <person name="Wu M."/>
            <person name="Wu D."/>
            <person name="Thiagarajan M."/>
            <person name="Wortman J.R."/>
            <person name="Badger J.H."/>
            <person name="Ren Q."/>
            <person name="Amedeo P."/>
            <person name="Jones K.M."/>
            <person name="Tallon L.J."/>
            <person name="Delcher A.L."/>
            <person name="Salzberg S.L."/>
            <person name="Silva J.C."/>
            <person name="Haas B.J."/>
            <person name="Majoros W.H."/>
            <person name="Farzad M."/>
            <person name="Carlton J.M."/>
            <person name="Smith R.K. Jr."/>
            <person name="Garg J."/>
            <person name="Pearlman R.E."/>
            <person name="Karrer K.M."/>
            <person name="Sun L."/>
            <person name="Manning G."/>
            <person name="Elde N.C."/>
            <person name="Turkewitz A.P."/>
            <person name="Asai D.J."/>
            <person name="Wilkes D.E."/>
            <person name="Wang Y."/>
            <person name="Cai H."/>
            <person name="Collins K."/>
            <person name="Stewart B.A."/>
            <person name="Lee S.R."/>
            <person name="Wilamowska K."/>
            <person name="Weinberg Z."/>
            <person name="Ruzzo W.L."/>
            <person name="Wloga D."/>
            <person name="Gaertig J."/>
            <person name="Frankel J."/>
            <person name="Tsao C.-C."/>
            <person name="Gorovsky M.A."/>
            <person name="Keeling P.J."/>
            <person name="Waller R.F."/>
            <person name="Patron N.J."/>
            <person name="Cherry J.M."/>
            <person name="Stover N.A."/>
            <person name="Krieger C.J."/>
            <person name="del Toro C."/>
            <person name="Ryder H.F."/>
            <person name="Williamson S.C."/>
            <person name="Barbeau R.A."/>
            <person name="Hamilton E.P."/>
            <person name="Orias E."/>
        </authorList>
    </citation>
    <scope>NUCLEOTIDE SEQUENCE [LARGE SCALE GENOMIC DNA]</scope>
    <source>
        <strain evidence="4">SB210</strain>
    </source>
</reference>
<feature type="transmembrane region" description="Helical" evidence="2">
    <location>
        <begin position="445"/>
        <end position="465"/>
    </location>
</feature>
<sequence length="1059" mass="124852">MQDYLSNKISPKVEDDNDLFHKNQLKLMKYQQTSCENREIKDLIKQEDVSCWSETQKSIAFEQDQCKEKELSVIHTEKVQDNSSVQMDMLLNLEKINTSCINQKVQQDVSNSQVMHQQNACISKQSISSLLSNRLRNNSFPNGIETTYRIYKDHHLQGQQQNCQKAKINLCEKSIVLQKKILQQGQNLSLIKHMFWVKKRFSYFFNGFTDLGRKKQINNHIKMFINDKSDYIIEQNVILAFISSFIPTYHFENFAKAINLGIIDSQGNKSKVISFVLILYNSFFYLFLSLSMVFGGFTTYIYRVFLLTFIVWVIESLVQMNSTLFIKTKLITQRSEIIAFYVKKRLIFDLIPMIVITLDNKNHIILSLAFLKLVNLISNLKDFQRYLCMTVRKYYIVILINLIIKMFIFAHIISCLWYMISYIETHFFDSHGWVEEKFDNSQDWWLLYFQAIYWALTLMTTGSNIASTTIEIIFTSFIMIFTTIAFGYLLSVVGFILEQVDQQSEQKRADINVINEYMRQKNISKALQQKINLSLEYYYNSNKSKIHQESFMILDKISQDLKSQLTKEFNRKIINKISILKSNFTEQTLERLSSVAKEEYYLPNQVIHSQNQKQEASLIFVISGLVEIESYQLYNLDFQKKTSLEIKKGEIVGQIDLFTGISQFSLIKSSDYTQILRITNSDMVNSIREQGKDFEKFCQIKDKILMYEQYSQVEIKCQVCEQSTHLIQGCPFVHIQKHSVNTKIGLIKSKDQERVARARKKPKTSFFVLEKNAQIFNLLFDQLQIEEYLLKVQQIKIKQLNRDLSYSEYDDSECQSFQKGNDDLETIQEEINSEQARKKETSQIQHNSSKNLQVGKDKRCSINYQIEENEENSSDHRVLNSEINIRQKEKYKQQVNFSNRKIDQTFETQKSDINLKTFSPDSNKLISNKKLSPVKEQIINAQNFQDFFNFEQDESQKKMIKKQEVSKYRNSKQFNVRASQIIKLHQLTYQTALDDQDLFNPWNFEKLQDYKFYFKNGNSGLKIQKYSKYQSKQLKKHKKNLISKQDNQSTQQTKMQKEC</sequence>
<feature type="transmembrane region" description="Helical" evidence="2">
    <location>
        <begin position="472"/>
        <end position="497"/>
    </location>
</feature>
<evidence type="ECO:0000256" key="2">
    <source>
        <dbReference type="SAM" id="Phobius"/>
    </source>
</evidence>
<evidence type="ECO:0000256" key="1">
    <source>
        <dbReference type="SAM" id="MobiDB-lite"/>
    </source>
</evidence>
<dbReference type="GO" id="GO:0003254">
    <property type="term" value="P:regulation of membrane depolarization"/>
    <property type="evidence" value="ECO:0007669"/>
    <property type="project" value="TreeGrafter"/>
</dbReference>
<keyword evidence="2" id="KW-1133">Transmembrane helix</keyword>
<dbReference type="Gene3D" id="1.10.287.630">
    <property type="entry name" value="Helix hairpin bin"/>
    <property type="match status" value="1"/>
</dbReference>
<dbReference type="CDD" id="cd00038">
    <property type="entry name" value="CAP_ED"/>
    <property type="match status" value="1"/>
</dbReference>
<dbReference type="SUPFAM" id="SSF51206">
    <property type="entry name" value="cAMP-binding domain-like"/>
    <property type="match status" value="1"/>
</dbReference>
<feature type="transmembrane region" description="Helical" evidence="2">
    <location>
        <begin position="272"/>
        <end position="294"/>
    </location>
</feature>
<dbReference type="GO" id="GO:0035725">
    <property type="term" value="P:sodium ion transmembrane transport"/>
    <property type="evidence" value="ECO:0007669"/>
    <property type="project" value="TreeGrafter"/>
</dbReference>
<dbReference type="Gene3D" id="2.60.120.10">
    <property type="entry name" value="Jelly Rolls"/>
    <property type="match status" value="1"/>
</dbReference>
<feature type="transmembrane region" description="Helical" evidence="2">
    <location>
        <begin position="394"/>
        <end position="420"/>
    </location>
</feature>
<dbReference type="SUPFAM" id="SSF81324">
    <property type="entry name" value="Voltage-gated potassium channels"/>
    <property type="match status" value="1"/>
</dbReference>
<dbReference type="Proteomes" id="UP000009168">
    <property type="component" value="Unassembled WGS sequence"/>
</dbReference>
<evidence type="ECO:0000313" key="3">
    <source>
        <dbReference type="EMBL" id="EWS74442.1"/>
    </source>
</evidence>
<dbReference type="InterPro" id="IPR014710">
    <property type="entry name" value="RmlC-like_jellyroll"/>
</dbReference>
<evidence type="ECO:0000313" key="4">
    <source>
        <dbReference type="Proteomes" id="UP000009168"/>
    </source>
</evidence>
<dbReference type="InParanoid" id="W7XAS1"/>
<dbReference type="InterPro" id="IPR051413">
    <property type="entry name" value="K/Na_HCN_channel"/>
</dbReference>
<dbReference type="GeneID" id="24437128"/>
<keyword evidence="2" id="KW-0472">Membrane</keyword>
<dbReference type="KEGG" id="tet:TTHERM_000077479"/>
<dbReference type="PANTHER" id="PTHR45689">
    <property type="entry name" value="I[[H]] CHANNEL, ISOFORM E"/>
    <property type="match status" value="1"/>
</dbReference>
<dbReference type="GO" id="GO:0098855">
    <property type="term" value="C:HCN channel complex"/>
    <property type="evidence" value="ECO:0007669"/>
    <property type="project" value="TreeGrafter"/>
</dbReference>
<dbReference type="InterPro" id="IPR000595">
    <property type="entry name" value="cNMP-bd_dom"/>
</dbReference>
<dbReference type="AlphaFoldDB" id="W7XAS1"/>
<dbReference type="RefSeq" id="XP_012653019.1">
    <property type="nucleotide sequence ID" value="XM_012797565.1"/>
</dbReference>
<dbReference type="Gene3D" id="1.10.287.70">
    <property type="match status" value="1"/>
</dbReference>
<dbReference type="GO" id="GO:0005249">
    <property type="term" value="F:voltage-gated potassium channel activity"/>
    <property type="evidence" value="ECO:0007669"/>
    <property type="project" value="TreeGrafter"/>
</dbReference>
<dbReference type="PANTHER" id="PTHR45689:SF5">
    <property type="entry name" value="I[[H]] CHANNEL, ISOFORM E"/>
    <property type="match status" value="1"/>
</dbReference>
<feature type="region of interest" description="Disordered" evidence="1">
    <location>
        <begin position="1037"/>
        <end position="1059"/>
    </location>
</feature>
<proteinExistence type="predicted"/>
<keyword evidence="2" id="KW-0812">Transmembrane</keyword>
<keyword evidence="4" id="KW-1185">Reference proteome</keyword>
<feature type="compositionally biased region" description="Polar residues" evidence="1">
    <location>
        <begin position="1046"/>
        <end position="1059"/>
    </location>
</feature>
<organism evidence="3 4">
    <name type="scientific">Tetrahymena thermophila (strain SB210)</name>
    <dbReference type="NCBI Taxonomy" id="312017"/>
    <lineage>
        <taxon>Eukaryota</taxon>
        <taxon>Sar</taxon>
        <taxon>Alveolata</taxon>
        <taxon>Ciliophora</taxon>
        <taxon>Intramacronucleata</taxon>
        <taxon>Oligohymenophorea</taxon>
        <taxon>Hymenostomatida</taxon>
        <taxon>Tetrahymenina</taxon>
        <taxon>Tetrahymenidae</taxon>
        <taxon>Tetrahymena</taxon>
    </lineage>
</organism>